<evidence type="ECO:0000313" key="2">
    <source>
        <dbReference type="EMBL" id="PRP74628.1"/>
    </source>
</evidence>
<feature type="compositionally biased region" description="Polar residues" evidence="1">
    <location>
        <begin position="1"/>
        <end position="15"/>
    </location>
</feature>
<accession>A0A2P6MSE8</accession>
<sequence>MNNQSTSYVNANSHPDANKRQRVDQNSFVPYQGNNITNRFGGSNQNFQGQNQFQNRIDSPAAKASAFTSRAVLMTNNNKTLGNLMNQKNNPPQQQRPPVHQPPQMHQPTMQHQSPLMQPQVTPTHPQPPNAHQRPGIPPPRGPAATTPQPQMSIHPSTTNQPPNLNPPQRPNQMGQHNAPNQNHTSPPGGAPLYQQNTLHIKKTSPPAHPVVNNRPSTTSNFPSKQTIAPTTPMGNMSRPPVPSVNPNPQRSTSVHHVPPNQSPHLQQTHQNRQTIQKTSPNAAIPNNQHYKYNPPQSTTTTTAPAPAVHPVSNDDFNGLKPEDFSVSVEEEQAMLELSEMSASQQALQPPEDLSPVYNPPTNPPNPPMTHVYPQPIYSENLRQPQTGVPNVKNVSPQYGQGGQTSPIYNQPHLNGANDHFPGNFSKPTVPPPSRPIQMVTATPTELVSTQYSSTQAIKEFEDEINRLTAQQEKMKAEGQNLKSDLRRKDEAIDALKDTNVKMSNDLRTQSNRAKELEKLLQRKNGDEEGREKELRECKEATRAREEEMKNMKEERSAEQQSMRDKMARYEAEIQSLKMAARSSDKTVVEVERNREEKKREAGEEENELRKLTKRIFQDKSGFFTLLSEMKTVGTDENENHWEEQKTQLLHNVSATLSGDAPPSTMIHTLSDIITINKSKRIVDDALLMVLTLVTWCRQCRQTVTHVNDHSTTVPPHKTISSIRSKRLSVRGFREQMEATVDTSDLPRAVCPLLEWMISNVSIVEVSTSLRILDILCTLCYHNSRPELLDKFERIVRNPNFIKNMLNENSMSIIGLIKLLVASENMFQLVIENKLIKMFANKMMTKKKKHEEIRPLKQRILRLFSTICNLKEDGHMKLAQEDDDILSRLIRILGYEVEYLQDRSNIQISDLLFIRETMELLEKYWMLDYEHQDVKAAETFSQLSRLQVEVDDHLIETKQMVIDIHAQATRMYKLYKEQSEKIDFGATQMPR</sequence>
<feature type="compositionally biased region" description="Polar residues" evidence="1">
    <location>
        <begin position="381"/>
        <end position="413"/>
    </location>
</feature>
<evidence type="ECO:0000256" key="1">
    <source>
        <dbReference type="SAM" id="MobiDB-lite"/>
    </source>
</evidence>
<dbReference type="EMBL" id="MDYQ01000448">
    <property type="protein sequence ID" value="PRP74628.1"/>
    <property type="molecule type" value="Genomic_DNA"/>
</dbReference>
<dbReference type="AlphaFoldDB" id="A0A2P6MSE8"/>
<feature type="region of interest" description="Disordered" evidence="1">
    <location>
        <begin position="1"/>
        <end position="21"/>
    </location>
</feature>
<feature type="compositionally biased region" description="Low complexity" evidence="1">
    <location>
        <begin position="85"/>
        <end position="124"/>
    </location>
</feature>
<protein>
    <submittedName>
        <fullName evidence="2">Bifunctional inhibitor/lipid-transfer protein/seed storage 2S albumin-like protein</fullName>
    </submittedName>
</protein>
<feature type="compositionally biased region" description="Pro residues" evidence="1">
    <location>
        <begin position="358"/>
        <end position="368"/>
    </location>
</feature>
<feature type="compositionally biased region" description="Basic and acidic residues" evidence="1">
    <location>
        <begin position="513"/>
        <end position="562"/>
    </location>
</feature>
<proteinExistence type="predicted"/>
<feature type="compositionally biased region" description="Polar residues" evidence="1">
    <location>
        <begin position="263"/>
        <end position="298"/>
    </location>
</feature>
<feature type="region of interest" description="Disordered" evidence="1">
    <location>
        <begin position="508"/>
        <end position="562"/>
    </location>
</feature>
<organism evidence="2 3">
    <name type="scientific">Planoprotostelium fungivorum</name>
    <dbReference type="NCBI Taxonomy" id="1890364"/>
    <lineage>
        <taxon>Eukaryota</taxon>
        <taxon>Amoebozoa</taxon>
        <taxon>Evosea</taxon>
        <taxon>Variosea</taxon>
        <taxon>Cavosteliida</taxon>
        <taxon>Cavosteliaceae</taxon>
        <taxon>Planoprotostelium</taxon>
    </lineage>
</organism>
<gene>
    <name evidence="2" type="ORF">PROFUN_03550</name>
</gene>
<name>A0A2P6MSE8_9EUKA</name>
<reference evidence="2 3" key="1">
    <citation type="journal article" date="2018" name="Genome Biol. Evol.">
        <title>Multiple Roots of Fruiting Body Formation in Amoebozoa.</title>
        <authorList>
            <person name="Hillmann F."/>
            <person name="Forbes G."/>
            <person name="Novohradska S."/>
            <person name="Ferling I."/>
            <person name="Riege K."/>
            <person name="Groth M."/>
            <person name="Westermann M."/>
            <person name="Marz M."/>
            <person name="Spaller T."/>
            <person name="Winckler T."/>
            <person name="Schaap P."/>
            <person name="Glockner G."/>
        </authorList>
    </citation>
    <scope>NUCLEOTIDE SEQUENCE [LARGE SCALE GENOMIC DNA]</scope>
    <source>
        <strain evidence="2 3">Jena</strain>
    </source>
</reference>
<evidence type="ECO:0000313" key="3">
    <source>
        <dbReference type="Proteomes" id="UP000241769"/>
    </source>
</evidence>
<feature type="region of interest" description="Disordered" evidence="1">
    <location>
        <begin position="81"/>
        <end position="322"/>
    </location>
</feature>
<comment type="caution">
    <text evidence="2">The sequence shown here is derived from an EMBL/GenBank/DDBJ whole genome shotgun (WGS) entry which is preliminary data.</text>
</comment>
<feature type="region of interest" description="Disordered" evidence="1">
    <location>
        <begin position="338"/>
        <end position="432"/>
    </location>
</feature>
<dbReference type="Proteomes" id="UP000241769">
    <property type="component" value="Unassembled WGS sequence"/>
</dbReference>
<feature type="compositionally biased region" description="Polar residues" evidence="1">
    <location>
        <begin position="214"/>
        <end position="235"/>
    </location>
</feature>
<dbReference type="STRING" id="1890364.A0A2P6MSE8"/>
<feature type="compositionally biased region" description="Polar residues" evidence="1">
    <location>
        <begin position="174"/>
        <end position="186"/>
    </location>
</feature>
<keyword evidence="3" id="KW-1185">Reference proteome</keyword>
<dbReference type="InParanoid" id="A0A2P6MSE8"/>